<comment type="caution">
    <text evidence="3">The sequence shown here is derived from an EMBL/GenBank/DDBJ whole genome shotgun (WGS) entry which is preliminary data.</text>
</comment>
<dbReference type="SUPFAM" id="SSF49879">
    <property type="entry name" value="SMAD/FHA domain"/>
    <property type="match status" value="1"/>
</dbReference>
<feature type="region of interest" description="Disordered" evidence="1">
    <location>
        <begin position="99"/>
        <end position="118"/>
    </location>
</feature>
<dbReference type="EMBL" id="DVMS01000027">
    <property type="protein sequence ID" value="HIU38235.1"/>
    <property type="molecule type" value="Genomic_DNA"/>
</dbReference>
<name>A0A9D1IJR3_9BACT</name>
<dbReference type="Proteomes" id="UP000824076">
    <property type="component" value="Unassembled WGS sequence"/>
</dbReference>
<sequence>MENATIVIACPDCRKQMRMNNPGKAGVYKITCPFCCKQFSVKMVDNANQKPQHADEAPVLVQHCTNCGVKMRIRNPQQGTHSVKCPNCQSVQTYSYRSDAAQSGTHAPQEAKKEEYAPTKTLPKNFNLAQGCLVVHRGRFASKQVYELKGKETIVGRADSESPSDISVAGDPTMSRRSICISTEAKSMGFLYKLTVLNATNKVLYNNRALAKGDSVYLNFGDRIMLGKTLFSFEKSQ</sequence>
<evidence type="ECO:0000313" key="4">
    <source>
        <dbReference type="Proteomes" id="UP000824076"/>
    </source>
</evidence>
<evidence type="ECO:0000256" key="1">
    <source>
        <dbReference type="SAM" id="MobiDB-lite"/>
    </source>
</evidence>
<dbReference type="Gene3D" id="2.60.200.20">
    <property type="match status" value="1"/>
</dbReference>
<evidence type="ECO:0000313" key="3">
    <source>
        <dbReference type="EMBL" id="HIU38235.1"/>
    </source>
</evidence>
<proteinExistence type="predicted"/>
<dbReference type="CDD" id="cd00060">
    <property type="entry name" value="FHA"/>
    <property type="match status" value="1"/>
</dbReference>
<feature type="domain" description="FHA" evidence="2">
    <location>
        <begin position="153"/>
        <end position="227"/>
    </location>
</feature>
<reference evidence="3" key="1">
    <citation type="submission" date="2020-10" db="EMBL/GenBank/DDBJ databases">
        <authorList>
            <person name="Gilroy R."/>
        </authorList>
    </citation>
    <scope>NUCLEOTIDE SEQUENCE</scope>
    <source>
        <strain evidence="3">17073</strain>
    </source>
</reference>
<dbReference type="InterPro" id="IPR008984">
    <property type="entry name" value="SMAD_FHA_dom_sf"/>
</dbReference>
<protein>
    <submittedName>
        <fullName evidence="3">FHA domain-containing protein</fullName>
    </submittedName>
</protein>
<evidence type="ECO:0000259" key="2">
    <source>
        <dbReference type="Pfam" id="PF00498"/>
    </source>
</evidence>
<accession>A0A9D1IJR3</accession>
<reference evidence="3" key="2">
    <citation type="journal article" date="2021" name="PeerJ">
        <title>Extensive microbial diversity within the chicken gut microbiome revealed by metagenomics and culture.</title>
        <authorList>
            <person name="Gilroy R."/>
            <person name="Ravi A."/>
            <person name="Getino M."/>
            <person name="Pursley I."/>
            <person name="Horton D.L."/>
            <person name="Alikhan N.F."/>
            <person name="Baker D."/>
            <person name="Gharbi K."/>
            <person name="Hall N."/>
            <person name="Watson M."/>
            <person name="Adriaenssens E.M."/>
            <person name="Foster-Nyarko E."/>
            <person name="Jarju S."/>
            <person name="Secka A."/>
            <person name="Antonio M."/>
            <person name="Oren A."/>
            <person name="Chaudhuri R.R."/>
            <person name="La Ragione R."/>
            <person name="Hildebrand F."/>
            <person name="Pallen M.J."/>
        </authorList>
    </citation>
    <scope>NUCLEOTIDE SEQUENCE</scope>
    <source>
        <strain evidence="3">17073</strain>
    </source>
</reference>
<dbReference type="Pfam" id="PF00498">
    <property type="entry name" value="FHA"/>
    <property type="match status" value="1"/>
</dbReference>
<dbReference type="InterPro" id="IPR000253">
    <property type="entry name" value="FHA_dom"/>
</dbReference>
<organism evidence="3 4">
    <name type="scientific">Candidatus Limisoma intestinavium</name>
    <dbReference type="NCBI Taxonomy" id="2840856"/>
    <lineage>
        <taxon>Bacteria</taxon>
        <taxon>Pseudomonadati</taxon>
        <taxon>Bacteroidota</taxon>
        <taxon>Bacteroidia</taxon>
        <taxon>Bacteroidales</taxon>
        <taxon>Candidatus Limisoma</taxon>
    </lineage>
</organism>
<gene>
    <name evidence="3" type="ORF">IAD18_01050</name>
</gene>
<dbReference type="AlphaFoldDB" id="A0A9D1IJR3"/>